<proteinExistence type="predicted"/>
<dbReference type="FunFam" id="3.40.50.980:FF:000001">
    <property type="entry name" value="Non-ribosomal peptide synthetase"/>
    <property type="match status" value="1"/>
</dbReference>
<dbReference type="Pfam" id="PF00550">
    <property type="entry name" value="PP-binding"/>
    <property type="match status" value="2"/>
</dbReference>
<dbReference type="GO" id="GO:0044550">
    <property type="term" value="P:secondary metabolite biosynthetic process"/>
    <property type="evidence" value="ECO:0007669"/>
    <property type="project" value="TreeGrafter"/>
</dbReference>
<name>A0A7K0DJA3_9NOCA</name>
<evidence type="ECO:0000256" key="4">
    <source>
        <dbReference type="ARBA" id="ARBA00022598"/>
    </source>
</evidence>
<dbReference type="UniPathway" id="UPA00011"/>
<dbReference type="PANTHER" id="PTHR45527">
    <property type="entry name" value="NONRIBOSOMAL PEPTIDE SYNTHETASE"/>
    <property type="match status" value="1"/>
</dbReference>
<evidence type="ECO:0000256" key="2">
    <source>
        <dbReference type="ARBA" id="ARBA00022450"/>
    </source>
</evidence>
<dbReference type="InterPro" id="IPR010080">
    <property type="entry name" value="Thioester_reductase-like_dom"/>
</dbReference>
<dbReference type="GO" id="GO:0031177">
    <property type="term" value="F:phosphopantetheine binding"/>
    <property type="evidence" value="ECO:0007669"/>
    <property type="project" value="InterPro"/>
</dbReference>
<dbReference type="CDD" id="cd19540">
    <property type="entry name" value="LCL_NRPS-like"/>
    <property type="match status" value="1"/>
</dbReference>
<dbReference type="InterPro" id="IPR006162">
    <property type="entry name" value="Ppantetheine_attach_site"/>
</dbReference>
<dbReference type="Proteomes" id="UP000431401">
    <property type="component" value="Unassembled WGS sequence"/>
</dbReference>
<dbReference type="Pfam" id="PF13193">
    <property type="entry name" value="AMP-binding_C"/>
    <property type="match status" value="2"/>
</dbReference>
<dbReference type="EC" id="6.1.1.13" evidence="7"/>
<dbReference type="CDD" id="cd05930">
    <property type="entry name" value="A_NRPS"/>
    <property type="match status" value="1"/>
</dbReference>
<reference evidence="7 8" key="1">
    <citation type="submission" date="2019-10" db="EMBL/GenBank/DDBJ databases">
        <title>Nocardia macrotermitis sp. nov. and Nocardia aurantia sp. nov., isolated from the gut of fungus growing-termite Macrotermes natalensis.</title>
        <authorList>
            <person name="Benndorf R."/>
            <person name="Schwitalla J."/>
            <person name="Martin K."/>
            <person name="De Beer W."/>
            <person name="Kaster A.-K."/>
            <person name="Vollmers J."/>
            <person name="Poulsen M."/>
            <person name="Beemelmanns C."/>
        </authorList>
    </citation>
    <scope>NUCLEOTIDE SEQUENCE [LARGE SCALE GENOMIC DNA]</scope>
    <source>
        <strain evidence="7 8">RB56</strain>
    </source>
</reference>
<dbReference type="SUPFAM" id="SSF47336">
    <property type="entry name" value="ACP-like"/>
    <property type="match status" value="2"/>
</dbReference>
<dbReference type="InterPro" id="IPR036736">
    <property type="entry name" value="ACP-like_sf"/>
</dbReference>
<dbReference type="InterPro" id="IPR025110">
    <property type="entry name" value="AMP-bd_C"/>
</dbReference>
<dbReference type="InterPro" id="IPR020845">
    <property type="entry name" value="AMP-binding_CS"/>
</dbReference>
<dbReference type="RefSeq" id="WP_153339433.1">
    <property type="nucleotide sequence ID" value="NZ_WEGI01000002.1"/>
</dbReference>
<keyword evidence="3" id="KW-0597">Phosphoprotein</keyword>
<feature type="compositionally biased region" description="Basic and acidic residues" evidence="5">
    <location>
        <begin position="769"/>
        <end position="789"/>
    </location>
</feature>
<keyword evidence="4 7" id="KW-0436">Ligase</keyword>
<feature type="compositionally biased region" description="Basic and acidic residues" evidence="5">
    <location>
        <begin position="1"/>
        <end position="12"/>
    </location>
</feature>
<dbReference type="SUPFAM" id="SSF56801">
    <property type="entry name" value="Acetyl-CoA synthetase-like"/>
    <property type="match status" value="2"/>
</dbReference>
<gene>
    <name evidence="7" type="primary">dltA_3</name>
    <name evidence="7" type="ORF">NRB56_12080</name>
</gene>
<keyword evidence="2" id="KW-0596">Phosphopantetheine</keyword>
<dbReference type="GO" id="GO:0016874">
    <property type="term" value="F:ligase activity"/>
    <property type="evidence" value="ECO:0007669"/>
    <property type="project" value="UniProtKB-KW"/>
</dbReference>
<dbReference type="GO" id="GO:0005737">
    <property type="term" value="C:cytoplasm"/>
    <property type="evidence" value="ECO:0007669"/>
    <property type="project" value="TreeGrafter"/>
</dbReference>
<dbReference type="PROSITE" id="PS00455">
    <property type="entry name" value="AMP_BINDING"/>
    <property type="match status" value="1"/>
</dbReference>
<feature type="domain" description="Carrier" evidence="6">
    <location>
        <begin position="525"/>
        <end position="600"/>
    </location>
</feature>
<protein>
    <submittedName>
        <fullName evidence="7">D-alanine--poly(Phosphoribitol) ligase subunit 1</fullName>
        <ecNumber evidence="7">6.1.1.13</ecNumber>
    </submittedName>
</protein>
<evidence type="ECO:0000256" key="3">
    <source>
        <dbReference type="ARBA" id="ARBA00022553"/>
    </source>
</evidence>
<dbReference type="InterPro" id="IPR013120">
    <property type="entry name" value="FAR_NAD-bd"/>
</dbReference>
<dbReference type="EMBL" id="WEGI01000002">
    <property type="protein sequence ID" value="MQY25651.1"/>
    <property type="molecule type" value="Genomic_DNA"/>
</dbReference>
<dbReference type="NCBIfam" id="TIGR01746">
    <property type="entry name" value="Thioester-redct"/>
    <property type="match status" value="1"/>
</dbReference>
<dbReference type="InterPro" id="IPR045851">
    <property type="entry name" value="AMP-bd_C_sf"/>
</dbReference>
<dbReference type="InterPro" id="IPR000873">
    <property type="entry name" value="AMP-dep_synth/lig_dom"/>
</dbReference>
<dbReference type="InterPro" id="IPR042099">
    <property type="entry name" value="ANL_N_sf"/>
</dbReference>
<dbReference type="PROSITE" id="PS50075">
    <property type="entry name" value="CARRIER"/>
    <property type="match status" value="2"/>
</dbReference>
<evidence type="ECO:0000313" key="7">
    <source>
        <dbReference type="EMBL" id="MQY25651.1"/>
    </source>
</evidence>
<comment type="cofactor">
    <cofactor evidence="1">
        <name>pantetheine 4'-phosphate</name>
        <dbReference type="ChEBI" id="CHEBI:47942"/>
    </cofactor>
</comment>
<dbReference type="PANTHER" id="PTHR45527:SF1">
    <property type="entry name" value="FATTY ACID SYNTHASE"/>
    <property type="match status" value="1"/>
</dbReference>
<keyword evidence="8" id="KW-1185">Reference proteome</keyword>
<dbReference type="Gene3D" id="3.40.50.720">
    <property type="entry name" value="NAD(P)-binding Rossmann-like Domain"/>
    <property type="match status" value="1"/>
</dbReference>
<dbReference type="Gene3D" id="3.40.50.980">
    <property type="match status" value="2"/>
</dbReference>
<dbReference type="InterPro" id="IPR023213">
    <property type="entry name" value="CAT-like_dom_sf"/>
</dbReference>
<dbReference type="GO" id="GO:0043041">
    <property type="term" value="P:amino acid activation for nonribosomal peptide biosynthetic process"/>
    <property type="evidence" value="ECO:0007669"/>
    <property type="project" value="TreeGrafter"/>
</dbReference>
<dbReference type="Pfam" id="PF00668">
    <property type="entry name" value="Condensation"/>
    <property type="match status" value="2"/>
</dbReference>
<dbReference type="InterPro" id="IPR009081">
    <property type="entry name" value="PP-bd_ACP"/>
</dbReference>
<comment type="caution">
    <text evidence="7">The sequence shown here is derived from an EMBL/GenBank/DDBJ whole genome shotgun (WGS) entry which is preliminary data.</text>
</comment>
<feature type="region of interest" description="Disordered" evidence="5">
    <location>
        <begin position="754"/>
        <end position="792"/>
    </location>
</feature>
<dbReference type="FunFam" id="2.30.38.10:FF:000001">
    <property type="entry name" value="Non-ribosomal peptide synthetase PvdI"/>
    <property type="match status" value="1"/>
</dbReference>
<feature type="domain" description="Carrier" evidence="6">
    <location>
        <begin position="1681"/>
        <end position="1756"/>
    </location>
</feature>
<dbReference type="OrthoDB" id="2472181at2"/>
<dbReference type="Gene3D" id="1.10.1200.10">
    <property type="entry name" value="ACP-like"/>
    <property type="match status" value="2"/>
</dbReference>
<dbReference type="Gene3D" id="3.30.300.30">
    <property type="match status" value="2"/>
</dbReference>
<dbReference type="PROSITE" id="PS00012">
    <property type="entry name" value="PHOSPHOPANTETHEINE"/>
    <property type="match status" value="1"/>
</dbReference>
<organism evidence="7 8">
    <name type="scientific">Nocardia aurantia</name>
    <dbReference type="NCBI Taxonomy" id="2585199"/>
    <lineage>
        <taxon>Bacteria</taxon>
        <taxon>Bacillati</taxon>
        <taxon>Actinomycetota</taxon>
        <taxon>Actinomycetes</taxon>
        <taxon>Mycobacteriales</taxon>
        <taxon>Nocardiaceae</taxon>
        <taxon>Nocardia</taxon>
    </lineage>
</organism>
<dbReference type="SUPFAM" id="SSF51735">
    <property type="entry name" value="NAD(P)-binding Rossmann-fold domains"/>
    <property type="match status" value="1"/>
</dbReference>
<dbReference type="Gene3D" id="3.30.559.30">
    <property type="entry name" value="Nonribosomal peptide synthetase, condensation domain"/>
    <property type="match status" value="1"/>
</dbReference>
<dbReference type="SUPFAM" id="SSF52777">
    <property type="entry name" value="CoA-dependent acyltransferases"/>
    <property type="match status" value="3"/>
</dbReference>
<dbReference type="GO" id="GO:0008610">
    <property type="term" value="P:lipid biosynthetic process"/>
    <property type="evidence" value="ECO:0007669"/>
    <property type="project" value="UniProtKB-ARBA"/>
</dbReference>
<evidence type="ECO:0000256" key="5">
    <source>
        <dbReference type="SAM" id="MobiDB-lite"/>
    </source>
</evidence>
<dbReference type="Gene3D" id="3.40.50.12780">
    <property type="entry name" value="N-terminal domain of ligase-like"/>
    <property type="match status" value="2"/>
</dbReference>
<dbReference type="Pfam" id="PF07993">
    <property type="entry name" value="NAD_binding_4"/>
    <property type="match status" value="1"/>
</dbReference>
<dbReference type="InterPro" id="IPR001242">
    <property type="entry name" value="Condensation_dom"/>
</dbReference>
<dbReference type="InterPro" id="IPR020806">
    <property type="entry name" value="PKS_PP-bd"/>
</dbReference>
<dbReference type="Gene3D" id="3.30.559.10">
    <property type="entry name" value="Chloramphenicol acetyltransferase-like domain"/>
    <property type="match status" value="2"/>
</dbReference>
<evidence type="ECO:0000256" key="1">
    <source>
        <dbReference type="ARBA" id="ARBA00001957"/>
    </source>
</evidence>
<accession>A0A7K0DJA3</accession>
<dbReference type="CDD" id="cd05235">
    <property type="entry name" value="SDR_e1"/>
    <property type="match status" value="1"/>
</dbReference>
<dbReference type="InterPro" id="IPR036291">
    <property type="entry name" value="NAD(P)-bd_dom_sf"/>
</dbReference>
<dbReference type="SMART" id="SM00823">
    <property type="entry name" value="PKS_PP"/>
    <property type="match status" value="2"/>
</dbReference>
<evidence type="ECO:0000259" key="6">
    <source>
        <dbReference type="PROSITE" id="PS50075"/>
    </source>
</evidence>
<evidence type="ECO:0000313" key="8">
    <source>
        <dbReference type="Proteomes" id="UP000431401"/>
    </source>
</evidence>
<dbReference type="Pfam" id="PF00501">
    <property type="entry name" value="AMP-binding"/>
    <property type="match status" value="3"/>
</dbReference>
<sequence>MVDVGSRQDRRATAARTRPLRRRTSSVTTLPHLLAAAVERNPEGVAVADARLSLTYAELDSWSSRVARLLIARGIGPEDVVALGIPRSVWSVAAMWAVAKSGAAFVPIDPGLPASRVLRTVEDCGAVLGLTIAAARPALPADPAWLILDDPEVEAACRRSSGDLVVNADRVRPLRGDHAACSIYPDGATALPAGVVLSHTGLLGVCVAQRERCGVTEHSRTLHVASPGTGAALLELLLACGAGATMVIAPTGVHGGAELAELLRARRVTHAYLTPAAVASMDPAGLGELETLAIGGQAWGPDLITRWATGARRIVNVYGPAEATIIASIGEPPAPGRPITLGPAVRNMTARILDDRLHQAGPGGIGELYLAGAGVARGYHRRPGPTATRFVADPYGPPGSRAYRTGDLARQTPWGLQHLGRNDFRVEVRGVRFGLGEIDAVLAAHPGVDFAATAAHTGPTGATVLVAHVLPAAGASVDPAGLLAHAGRMLPGYPVPDSVTVLDRIPLPDTRGRAAPGLTTAAYRPPRDPVQRIVAEVYADLLRVTRVGLDDDFFALGGNSLSATRAAARIRAATGTDFPSRVLFEAPTVAALAAAVTVPRPGARPTGAARPHLVPRTRREPIPLAPAQYRMWLLNRFDPASALYHVPVAIRLTGLLDVAALGAAVADVIARHEVLRTVYPRAEHDAVQRILPPWAPHLTPVPVTGEPDLLARIAADATAGFDVTAEVPVRITLYVLPDNTSGPAPAGFRDRLTATAGGRPVVPSGASDGVRESTRPRVDRGRTADREHPAVGSAEVGRGRVYVLSLVAHHIAVDGWSLGPLMRDLMTAYAARGAGVAPRWEPLPVQYADYSVWQRELLGKADRPDSLAAQQVAFWARELADAPQSIELPLDRPRPPTASGVGRTLSCTVPAEVTARVASLAAAAEATEFMIVHAAFAALLARVTGAGDMVIGTPVAGRDEPETTDLVGMFVNTVALRSRVDAGMSFTDLVARTRDRDLAAFAHADLPFEQLVEVLAPERSPARHPLFQVALFFQNLAGTALELGDLRLTQVEFDSPAAKFDLQVTVMPGPAGRPWPVRFTYAVDLFEEQTVARLAEWFVRLLDDLVAAPDRPIGDADLLTAAEHAEWRSAADGGLHPAGDGLLLDGYRRAAATYPNAVALIAGERTLTYREFDARVNQLARYLIGLGIGPESVVVLSMPRSIELVVAMYAVLAAGGAYLPVDPEHPAGRIAHVVDTADPVCVLTIAGSLFPVAGPPVHTVDTLDLSDFSAEPIGAAELGTPLLPDHPAYVLFTSGSTGRPKGVVVSHRAIHNQMAWMAAQHEFGPDDVYLQKTATTFDVSLWGWFLPLRAGARLVLAEPGGQRDPAYLAQLVAARGVTVTDFVPSVLQVFLASAEPRQLATLRDVFVIGEALPPAAVAKFHRVMAESGRSLRADRRGTAPVDMGGPVTGGVGAGSDARLEVTGLHNLYGPTEAAVSITYHRAAAMDTPTVPIGVPQWNSRAQVLDDRLHPTPAGAVGELYLAGDQLARGYVRRPDLTADRFVADPYGPPGTRMYRTGDLVRRRADGVLEYLGRTDFQAKIRGHRIELGEIEVALLAEPSISQAVAMVASAATGDRLIAYVVPAGGTRPGIAELRRGLGRVLPSYMVPAAITVLDAFPTNDSGKLNRAALPEPVFEQREFVAPATLVEQAVAEAYAEVLGLDRVGAEDDFFDLGGTSLLVFTLQRALAARLRIDVAVATLFTDPTVRGLAARLEHRERSAEPVDPVETLAADAVLDPDIDPAGAAAAYPGPPMDVLLTGATGFVGVHLLRELLDRTEARVWCPVRAESVPQARDRIREALSHYRIRYDDYRGRIVPLPADLAAPRLGLSGTDYTRLTERIDLIVHNGARVNHLEPYRRLRAANVEGTRELLRMATTGRITPFQFVSTVNTVIPAAPAPDFVGWEDTVLPPEQVSGNGYVASKWVAEQLVRQAGERGLPIGIHRPGTVSGDTRTGVNSADDSFWNMIRAVAVLGLAPEVGDAAIPLVPVNYVASAVVTLALHPAVGVHHLVNTEPVPVRAVFDSLRRNGLRVDTADFETIAARLAEEAAAREADGDDSLVRAALLSGTYGTTTVVIDDTGTRAALADRGILRPAIDETVLDRYVEAFIASGFFPAPDRV</sequence>
<feature type="region of interest" description="Disordered" evidence="5">
    <location>
        <begin position="1"/>
        <end position="23"/>
    </location>
</feature>